<sequence>MPDARPRVAIFNAQSVDGRLDGFQPDLGLFYELAAAMPQQAILSGSATLAAAAEAAGVDFAQDEAAPAASAASESADRPWLVIVDSAGRITRFDWLRTQPHWRDVLVIGSRATPGAHLDRLRRLGVRHHLLGADKVDLAAALALLASAYGVSSVRVDAGPGLNGALLRAGLVDEVQILLAPLLAGDHGQALRLAAGLEEGLELHSPRVAALRGDHVLLTYGVGAPVSSR</sequence>
<proteinExistence type="predicted"/>
<dbReference type="SUPFAM" id="SSF53597">
    <property type="entry name" value="Dihydrofolate reductase-like"/>
    <property type="match status" value="1"/>
</dbReference>
<keyword evidence="2" id="KW-0521">NADP</keyword>
<organism evidence="5 6">
    <name type="scientific">Phenylobacterium terrae</name>
    <dbReference type="NCBI Taxonomy" id="2665495"/>
    <lineage>
        <taxon>Bacteria</taxon>
        <taxon>Pseudomonadati</taxon>
        <taxon>Pseudomonadota</taxon>
        <taxon>Alphaproteobacteria</taxon>
        <taxon>Caulobacterales</taxon>
        <taxon>Caulobacteraceae</taxon>
        <taxon>Phenylobacterium</taxon>
    </lineage>
</organism>
<dbReference type="PANTHER" id="PTHR38011:SF7">
    <property type="entry name" value="2,5-DIAMINO-6-RIBOSYLAMINO-4(3H)-PYRIMIDINONE 5'-PHOSPHATE REDUCTASE"/>
    <property type="match status" value="1"/>
</dbReference>
<comment type="pathway">
    <text evidence="1">Cofactor biosynthesis; riboflavin biosynthesis.</text>
</comment>
<accession>A0ABW4MYS1</accession>
<feature type="domain" description="Bacterial bifunctional deaminase-reductase C-terminal" evidence="4">
    <location>
        <begin position="10"/>
        <end position="199"/>
    </location>
</feature>
<evidence type="ECO:0000256" key="1">
    <source>
        <dbReference type="ARBA" id="ARBA00005104"/>
    </source>
</evidence>
<evidence type="ECO:0000256" key="3">
    <source>
        <dbReference type="ARBA" id="ARBA00023002"/>
    </source>
</evidence>
<dbReference type="PANTHER" id="PTHR38011">
    <property type="entry name" value="DIHYDROFOLATE REDUCTASE FAMILY PROTEIN (AFU_ORTHOLOGUE AFUA_8G06820)"/>
    <property type="match status" value="1"/>
</dbReference>
<evidence type="ECO:0000256" key="2">
    <source>
        <dbReference type="ARBA" id="ARBA00022857"/>
    </source>
</evidence>
<dbReference type="InterPro" id="IPR050765">
    <property type="entry name" value="Riboflavin_Biosynth_HTPR"/>
</dbReference>
<keyword evidence="3" id="KW-0560">Oxidoreductase</keyword>
<gene>
    <name evidence="5" type="ORF">ACFSC0_06905</name>
</gene>
<comment type="caution">
    <text evidence="5">The sequence shown here is derived from an EMBL/GenBank/DDBJ whole genome shotgun (WGS) entry which is preliminary data.</text>
</comment>
<evidence type="ECO:0000313" key="5">
    <source>
        <dbReference type="EMBL" id="MFD1783117.1"/>
    </source>
</evidence>
<reference evidence="6" key="1">
    <citation type="journal article" date="2019" name="Int. J. Syst. Evol. Microbiol.">
        <title>The Global Catalogue of Microorganisms (GCM) 10K type strain sequencing project: providing services to taxonomists for standard genome sequencing and annotation.</title>
        <authorList>
            <consortium name="The Broad Institute Genomics Platform"/>
            <consortium name="The Broad Institute Genome Sequencing Center for Infectious Disease"/>
            <person name="Wu L."/>
            <person name="Ma J."/>
        </authorList>
    </citation>
    <scope>NUCLEOTIDE SEQUENCE [LARGE SCALE GENOMIC DNA]</scope>
    <source>
        <strain evidence="6">DFY28</strain>
    </source>
</reference>
<keyword evidence="6" id="KW-1185">Reference proteome</keyword>
<evidence type="ECO:0000259" key="4">
    <source>
        <dbReference type="Pfam" id="PF01872"/>
    </source>
</evidence>
<dbReference type="InterPro" id="IPR024072">
    <property type="entry name" value="DHFR-like_dom_sf"/>
</dbReference>
<name>A0ABW4MYS1_9CAUL</name>
<dbReference type="RefSeq" id="WP_377284265.1">
    <property type="nucleotide sequence ID" value="NZ_JBHRSI010000015.1"/>
</dbReference>
<dbReference type="InterPro" id="IPR002734">
    <property type="entry name" value="RibDG_C"/>
</dbReference>
<protein>
    <submittedName>
        <fullName evidence="5">Dihydrofolate reductase family protein</fullName>
    </submittedName>
</protein>
<dbReference type="Gene3D" id="3.40.430.10">
    <property type="entry name" value="Dihydrofolate Reductase, subunit A"/>
    <property type="match status" value="1"/>
</dbReference>
<dbReference type="Proteomes" id="UP001597237">
    <property type="component" value="Unassembled WGS sequence"/>
</dbReference>
<dbReference type="EMBL" id="JBHUEY010000001">
    <property type="protein sequence ID" value="MFD1783117.1"/>
    <property type="molecule type" value="Genomic_DNA"/>
</dbReference>
<dbReference type="Pfam" id="PF01872">
    <property type="entry name" value="RibD_C"/>
    <property type="match status" value="1"/>
</dbReference>
<evidence type="ECO:0000313" key="6">
    <source>
        <dbReference type="Proteomes" id="UP001597237"/>
    </source>
</evidence>